<accession>A0AAV4UVZ7</accession>
<organism evidence="1 2">
    <name type="scientific">Caerostris extrusa</name>
    <name type="common">Bark spider</name>
    <name type="synonym">Caerostris bankana</name>
    <dbReference type="NCBI Taxonomy" id="172846"/>
    <lineage>
        <taxon>Eukaryota</taxon>
        <taxon>Metazoa</taxon>
        <taxon>Ecdysozoa</taxon>
        <taxon>Arthropoda</taxon>
        <taxon>Chelicerata</taxon>
        <taxon>Arachnida</taxon>
        <taxon>Araneae</taxon>
        <taxon>Araneomorphae</taxon>
        <taxon>Entelegynae</taxon>
        <taxon>Araneoidea</taxon>
        <taxon>Araneidae</taxon>
        <taxon>Caerostris</taxon>
    </lineage>
</organism>
<evidence type="ECO:0000313" key="1">
    <source>
        <dbReference type="EMBL" id="GIY61545.1"/>
    </source>
</evidence>
<gene>
    <name evidence="1" type="ORF">CEXT_307321</name>
</gene>
<dbReference type="AlphaFoldDB" id="A0AAV4UVZ7"/>
<dbReference type="EMBL" id="BPLR01013480">
    <property type="protein sequence ID" value="GIY61545.1"/>
    <property type="molecule type" value="Genomic_DNA"/>
</dbReference>
<keyword evidence="2" id="KW-1185">Reference proteome</keyword>
<dbReference type="Proteomes" id="UP001054945">
    <property type="component" value="Unassembled WGS sequence"/>
</dbReference>
<evidence type="ECO:0000313" key="2">
    <source>
        <dbReference type="Proteomes" id="UP001054945"/>
    </source>
</evidence>
<proteinExistence type="predicted"/>
<protein>
    <submittedName>
        <fullName evidence="1">Uncharacterized protein</fullName>
    </submittedName>
</protein>
<comment type="caution">
    <text evidence="1">The sequence shown here is derived from an EMBL/GenBank/DDBJ whole genome shotgun (WGS) entry which is preliminary data.</text>
</comment>
<reference evidence="1 2" key="1">
    <citation type="submission" date="2021-06" db="EMBL/GenBank/DDBJ databases">
        <title>Caerostris extrusa draft genome.</title>
        <authorList>
            <person name="Kono N."/>
            <person name="Arakawa K."/>
        </authorList>
    </citation>
    <scope>NUCLEOTIDE SEQUENCE [LARGE SCALE GENOMIC DNA]</scope>
</reference>
<sequence length="179" mass="20627">MRNFGRKKSLPFFPRRKFTIHVEERHFFDNGLLTHRHSTQDNIVREHHCPPVQTPSRDILRRDKRTDGSRVVIRRGKNLIVSLKNCNPISSGIGHSGTQRNGCFNVYSKGVSKVGHSFKANQFQSFIHISSIQLSVTWQLRFQFHYAHPCEQKWRFESQALLKSGIGGSRLKSNLFGVG</sequence>
<name>A0AAV4UVZ7_CAEEX</name>